<evidence type="ECO:0000313" key="4">
    <source>
        <dbReference type="Proteomes" id="UP000277811"/>
    </source>
</evidence>
<dbReference type="InterPro" id="IPR036291">
    <property type="entry name" value="NAD(P)-bd_dom_sf"/>
</dbReference>
<dbReference type="PANTHER" id="PTHR43000">
    <property type="entry name" value="DTDP-D-GLUCOSE 4,6-DEHYDRATASE-RELATED"/>
    <property type="match status" value="1"/>
</dbReference>
<evidence type="ECO:0000313" key="3">
    <source>
        <dbReference type="EMBL" id="VBB05522.1"/>
    </source>
</evidence>
<organism evidence="3 4">
    <name type="scientific">Lucifera butyrica</name>
    <dbReference type="NCBI Taxonomy" id="1351585"/>
    <lineage>
        <taxon>Bacteria</taxon>
        <taxon>Bacillati</taxon>
        <taxon>Bacillota</taxon>
        <taxon>Negativicutes</taxon>
        <taxon>Veillonellales</taxon>
        <taxon>Veillonellaceae</taxon>
        <taxon>Lucifera</taxon>
    </lineage>
</organism>
<proteinExistence type="inferred from homology"/>
<comment type="similarity">
    <text evidence="1">Belongs to the NAD(P)-dependent epimerase/dehydratase family.</text>
</comment>
<dbReference type="RefSeq" id="WP_122626511.1">
    <property type="nucleotide sequence ID" value="NZ_UPPP01000056.1"/>
</dbReference>
<protein>
    <recommendedName>
        <fullName evidence="2">NAD-dependent epimerase/dehydratase domain-containing protein</fullName>
    </recommendedName>
</protein>
<name>A0A498R5J6_9FIRM</name>
<keyword evidence="4" id="KW-1185">Reference proteome</keyword>
<dbReference type="Gene3D" id="3.40.50.720">
    <property type="entry name" value="NAD(P)-binding Rossmann-like Domain"/>
    <property type="match status" value="1"/>
</dbReference>
<reference evidence="3 4" key="1">
    <citation type="submission" date="2018-06" db="EMBL/GenBank/DDBJ databases">
        <authorList>
            <person name="Strepis N."/>
        </authorList>
    </citation>
    <scope>NUCLEOTIDE SEQUENCE [LARGE SCALE GENOMIC DNA]</scope>
    <source>
        <strain evidence="3">LUCI</strain>
    </source>
</reference>
<evidence type="ECO:0000256" key="1">
    <source>
        <dbReference type="ARBA" id="ARBA00007637"/>
    </source>
</evidence>
<dbReference type="AlphaFoldDB" id="A0A498R5J6"/>
<dbReference type="SUPFAM" id="SSF51735">
    <property type="entry name" value="NAD(P)-binding Rossmann-fold domains"/>
    <property type="match status" value="1"/>
</dbReference>
<dbReference type="EMBL" id="UPPP01000056">
    <property type="protein sequence ID" value="VBB05522.1"/>
    <property type="molecule type" value="Genomic_DNA"/>
</dbReference>
<feature type="domain" description="NAD-dependent epimerase/dehydratase" evidence="2">
    <location>
        <begin position="4"/>
        <end position="220"/>
    </location>
</feature>
<dbReference type="InterPro" id="IPR001509">
    <property type="entry name" value="Epimerase_deHydtase"/>
</dbReference>
<gene>
    <name evidence="3" type="ORF">LUCI_0732</name>
</gene>
<sequence>MKRVLLTGATGFIGKQTIPYLLSLGYEVHAVYNHNMITENSSAVIWHRANLLDFEVQRRLLAEVAPTHLLHLAWYTQPQLYWNSIENTTWVQASIELVKNFVGHGGIRAVFGGSCAEYDWHYSLCSEKSTPLNPNTLYGTCKDSLQKIVTYMAEDMQFSFAWGRIFFVYGPGEYPQRLVPSVINALLCGKQAQCSHGKQIRDFLYVKDVANAFVTLLASQVLGPINIASGKPVSIQEIVSNIAYKLALPENVQFGAIPLDFTEPIAILGDITRISYELGWEPQYMLDAGLQETIEWWKRKSLLGGYKNNEMSHM</sequence>
<dbReference type="Gene3D" id="3.90.25.10">
    <property type="entry name" value="UDP-galactose 4-epimerase, domain 1"/>
    <property type="match status" value="1"/>
</dbReference>
<dbReference type="OrthoDB" id="9789543at2"/>
<accession>A0A498R5J6</accession>
<evidence type="ECO:0000259" key="2">
    <source>
        <dbReference type="Pfam" id="PF01370"/>
    </source>
</evidence>
<dbReference type="Pfam" id="PF01370">
    <property type="entry name" value="Epimerase"/>
    <property type="match status" value="1"/>
</dbReference>
<dbReference type="Proteomes" id="UP000277811">
    <property type="component" value="Unassembled WGS sequence"/>
</dbReference>